<gene>
    <name evidence="2" type="ORF">A2Y62_01515</name>
</gene>
<dbReference type="STRING" id="1817863.A2Y62_01515"/>
<name>A0A1F5VTV9_9BACT</name>
<proteinExistence type="predicted"/>
<dbReference type="InterPro" id="IPR051532">
    <property type="entry name" value="Ester_Hydrolysis_Enzymes"/>
</dbReference>
<dbReference type="CDD" id="cd00229">
    <property type="entry name" value="SGNH_hydrolase"/>
    <property type="match status" value="1"/>
</dbReference>
<dbReference type="InterPro" id="IPR013830">
    <property type="entry name" value="SGNH_hydro"/>
</dbReference>
<dbReference type="GO" id="GO:0004622">
    <property type="term" value="F:phosphatidylcholine lysophospholipase activity"/>
    <property type="evidence" value="ECO:0007669"/>
    <property type="project" value="TreeGrafter"/>
</dbReference>
<evidence type="ECO:0000259" key="1">
    <source>
        <dbReference type="Pfam" id="PF13472"/>
    </source>
</evidence>
<comment type="caution">
    <text evidence="2">The sequence shown here is derived from an EMBL/GenBank/DDBJ whole genome shotgun (WGS) entry which is preliminary data.</text>
</comment>
<dbReference type="Proteomes" id="UP000178943">
    <property type="component" value="Unassembled WGS sequence"/>
</dbReference>
<dbReference type="PANTHER" id="PTHR30383:SF26">
    <property type="entry name" value="SGNH HYDROLASE-TYPE ESTERASE DOMAIN-CONTAINING PROTEIN"/>
    <property type="match status" value="1"/>
</dbReference>
<evidence type="ECO:0000313" key="3">
    <source>
        <dbReference type="Proteomes" id="UP000178943"/>
    </source>
</evidence>
<sequence length="197" mass="22582">MKPTILLIGDSICMGYRPLVQQYLIDKVHILGIPENGGDSANLLRNIDEWMINPEADLLHINCGLHDLKFFRDTRTYQQSCDIYANNLRTIIKKLQGAKKQVVWATTTPVIDERHNAIKEFNRYEKDVERYNSTAYEIMLDAGIIINDLHSVIMNNDIGTCLMPDGVHMTTHGNQLLARAVSDFMLKYFNIELNNNN</sequence>
<dbReference type="Gene3D" id="3.40.50.1110">
    <property type="entry name" value="SGNH hydrolase"/>
    <property type="match status" value="1"/>
</dbReference>
<evidence type="ECO:0000313" key="2">
    <source>
        <dbReference type="EMBL" id="OGF66896.1"/>
    </source>
</evidence>
<dbReference type="InterPro" id="IPR036514">
    <property type="entry name" value="SGNH_hydro_sf"/>
</dbReference>
<protein>
    <recommendedName>
        <fullName evidence="1">SGNH hydrolase-type esterase domain-containing protein</fullName>
    </recommendedName>
</protein>
<feature type="domain" description="SGNH hydrolase-type esterase" evidence="1">
    <location>
        <begin position="9"/>
        <end position="176"/>
    </location>
</feature>
<reference evidence="2 3" key="1">
    <citation type="journal article" date="2016" name="Nat. Commun.">
        <title>Thousands of microbial genomes shed light on interconnected biogeochemical processes in an aquifer system.</title>
        <authorList>
            <person name="Anantharaman K."/>
            <person name="Brown C.T."/>
            <person name="Hug L.A."/>
            <person name="Sharon I."/>
            <person name="Castelle C.J."/>
            <person name="Probst A.J."/>
            <person name="Thomas B.C."/>
            <person name="Singh A."/>
            <person name="Wilkins M.J."/>
            <person name="Karaoz U."/>
            <person name="Brodie E.L."/>
            <person name="Williams K.H."/>
            <person name="Hubbard S.S."/>
            <person name="Banfield J.F."/>
        </authorList>
    </citation>
    <scope>NUCLEOTIDE SEQUENCE [LARGE SCALE GENOMIC DNA]</scope>
</reference>
<organism evidence="2 3">
    <name type="scientific">Candidatus Fischerbacteria bacterium RBG_13_37_8</name>
    <dbReference type="NCBI Taxonomy" id="1817863"/>
    <lineage>
        <taxon>Bacteria</taxon>
        <taxon>Candidatus Fischeribacteriota</taxon>
    </lineage>
</organism>
<dbReference type="EMBL" id="MFGW01000078">
    <property type="protein sequence ID" value="OGF66896.1"/>
    <property type="molecule type" value="Genomic_DNA"/>
</dbReference>
<dbReference type="SUPFAM" id="SSF52266">
    <property type="entry name" value="SGNH hydrolase"/>
    <property type="match status" value="1"/>
</dbReference>
<dbReference type="Pfam" id="PF13472">
    <property type="entry name" value="Lipase_GDSL_2"/>
    <property type="match status" value="1"/>
</dbReference>
<accession>A0A1F5VTV9</accession>
<dbReference type="PANTHER" id="PTHR30383">
    <property type="entry name" value="THIOESTERASE 1/PROTEASE 1/LYSOPHOSPHOLIPASE L1"/>
    <property type="match status" value="1"/>
</dbReference>
<dbReference type="AlphaFoldDB" id="A0A1F5VTV9"/>